<dbReference type="GO" id="GO:0016887">
    <property type="term" value="F:ATP hydrolysis activity"/>
    <property type="evidence" value="ECO:0007669"/>
    <property type="project" value="InterPro"/>
</dbReference>
<evidence type="ECO:0000313" key="7">
    <source>
        <dbReference type="Proteomes" id="UP001497744"/>
    </source>
</evidence>
<feature type="compositionally biased region" description="Polar residues" evidence="4">
    <location>
        <begin position="145"/>
        <end position="155"/>
    </location>
</feature>
<feature type="compositionally biased region" description="Polar residues" evidence="4">
    <location>
        <begin position="99"/>
        <end position="110"/>
    </location>
</feature>
<evidence type="ECO:0000256" key="3">
    <source>
        <dbReference type="ARBA" id="ARBA00022840"/>
    </source>
</evidence>
<dbReference type="GO" id="GO:0042254">
    <property type="term" value="P:ribosome biogenesis"/>
    <property type="evidence" value="ECO:0007669"/>
    <property type="project" value="TreeGrafter"/>
</dbReference>
<dbReference type="PANTHER" id="PTHR23077:SF171">
    <property type="entry name" value="NUCLEAR VALOSIN-CONTAINING PROTEIN-LIKE"/>
    <property type="match status" value="1"/>
</dbReference>
<dbReference type="PANTHER" id="PTHR23077">
    <property type="entry name" value="AAA-FAMILY ATPASE"/>
    <property type="match status" value="1"/>
</dbReference>
<feature type="region of interest" description="Disordered" evidence="4">
    <location>
        <begin position="42"/>
        <end position="184"/>
    </location>
</feature>
<evidence type="ECO:0000259" key="5">
    <source>
        <dbReference type="SMART" id="SM00382"/>
    </source>
</evidence>
<protein>
    <submittedName>
        <fullName evidence="6">AAA ATPase, putative</fullName>
    </submittedName>
</protein>
<evidence type="ECO:0000256" key="1">
    <source>
        <dbReference type="ARBA" id="ARBA00006914"/>
    </source>
</evidence>
<dbReference type="Pfam" id="PF17862">
    <property type="entry name" value="AAA_lid_3"/>
    <property type="match status" value="1"/>
</dbReference>
<dbReference type="Gene3D" id="3.40.50.300">
    <property type="entry name" value="P-loop containing nucleotide triphosphate hydrolases"/>
    <property type="match status" value="2"/>
</dbReference>
<dbReference type="EMBL" id="BPLF01000002">
    <property type="protein sequence ID" value="GIX62481.1"/>
    <property type="molecule type" value="Genomic_DNA"/>
</dbReference>
<keyword evidence="2" id="KW-0547">Nucleotide-binding</keyword>
<dbReference type="Proteomes" id="UP001497744">
    <property type="component" value="Unassembled WGS sequence"/>
</dbReference>
<dbReference type="SUPFAM" id="SSF52540">
    <property type="entry name" value="P-loop containing nucleoside triphosphate hydrolases"/>
    <property type="match status" value="2"/>
</dbReference>
<evidence type="ECO:0000256" key="4">
    <source>
        <dbReference type="SAM" id="MobiDB-lite"/>
    </source>
</evidence>
<dbReference type="GeneID" id="94193962"/>
<dbReference type="RefSeq" id="XP_067714550.1">
    <property type="nucleotide sequence ID" value="XM_067858449.1"/>
</dbReference>
<accession>A0AAV4LRP6</accession>
<dbReference type="GO" id="GO:0005524">
    <property type="term" value="F:ATP binding"/>
    <property type="evidence" value="ECO:0007669"/>
    <property type="project" value="UniProtKB-KW"/>
</dbReference>
<evidence type="ECO:0000313" key="6">
    <source>
        <dbReference type="EMBL" id="GIX62481.1"/>
    </source>
</evidence>
<dbReference type="InterPro" id="IPR027417">
    <property type="entry name" value="P-loop_NTPase"/>
</dbReference>
<feature type="compositionally biased region" description="Basic and acidic residues" evidence="4">
    <location>
        <begin position="72"/>
        <end position="90"/>
    </location>
</feature>
<dbReference type="FunFam" id="3.40.50.300:FF:000149">
    <property type="entry name" value="Nuclear valosin-containing protein-like"/>
    <property type="match status" value="1"/>
</dbReference>
<dbReference type="InterPro" id="IPR041569">
    <property type="entry name" value="AAA_lid_3"/>
</dbReference>
<dbReference type="FunFam" id="3.40.50.300:FF:000365">
    <property type="entry name" value="Ribosome biogenesis ATPase RIX7"/>
    <property type="match status" value="1"/>
</dbReference>
<dbReference type="Gene3D" id="1.10.8.60">
    <property type="match status" value="2"/>
</dbReference>
<organism evidence="6 7">
    <name type="scientific">Babesia caballi</name>
    <dbReference type="NCBI Taxonomy" id="5871"/>
    <lineage>
        <taxon>Eukaryota</taxon>
        <taxon>Sar</taxon>
        <taxon>Alveolata</taxon>
        <taxon>Apicomplexa</taxon>
        <taxon>Aconoidasida</taxon>
        <taxon>Piroplasmida</taxon>
        <taxon>Babesiidae</taxon>
        <taxon>Babesia</taxon>
    </lineage>
</organism>
<feature type="region of interest" description="Disordered" evidence="4">
    <location>
        <begin position="694"/>
        <end position="761"/>
    </location>
</feature>
<reference evidence="6 7" key="1">
    <citation type="submission" date="2021-06" db="EMBL/GenBank/DDBJ databases">
        <title>Genome sequence of Babesia caballi.</title>
        <authorList>
            <person name="Yamagishi J."/>
            <person name="Kidaka T."/>
            <person name="Ochi A."/>
        </authorList>
    </citation>
    <scope>NUCLEOTIDE SEQUENCE [LARGE SCALE GENOMIC DNA]</scope>
    <source>
        <strain evidence="6">USDA-D6B2</strain>
    </source>
</reference>
<dbReference type="GO" id="GO:1990275">
    <property type="term" value="F:preribosome binding"/>
    <property type="evidence" value="ECO:0007669"/>
    <property type="project" value="TreeGrafter"/>
</dbReference>
<keyword evidence="7" id="KW-1185">Reference proteome</keyword>
<feature type="domain" description="AAA+ ATPase" evidence="5">
    <location>
        <begin position="528"/>
        <end position="664"/>
    </location>
</feature>
<feature type="compositionally biased region" description="Basic residues" evidence="4">
    <location>
        <begin position="738"/>
        <end position="750"/>
    </location>
</feature>
<dbReference type="InterPro" id="IPR003593">
    <property type="entry name" value="AAA+_ATPase"/>
</dbReference>
<dbReference type="InterPro" id="IPR003959">
    <property type="entry name" value="ATPase_AAA_core"/>
</dbReference>
<evidence type="ECO:0000256" key="2">
    <source>
        <dbReference type="ARBA" id="ARBA00022741"/>
    </source>
</evidence>
<dbReference type="InterPro" id="IPR050168">
    <property type="entry name" value="AAA_ATPase_domain"/>
</dbReference>
<dbReference type="GO" id="GO:0005634">
    <property type="term" value="C:nucleus"/>
    <property type="evidence" value="ECO:0007669"/>
    <property type="project" value="TreeGrafter"/>
</dbReference>
<dbReference type="Pfam" id="PF00004">
    <property type="entry name" value="AAA"/>
    <property type="match status" value="2"/>
</dbReference>
<feature type="compositionally biased region" description="Basic and acidic residues" evidence="4">
    <location>
        <begin position="133"/>
        <end position="142"/>
    </location>
</feature>
<gene>
    <name evidence="6" type="ORF">BcabD6B2_19160</name>
</gene>
<keyword evidence="3" id="KW-0067">ATP-binding</keyword>
<proteinExistence type="inferred from homology"/>
<dbReference type="SMART" id="SM00382">
    <property type="entry name" value="AAA"/>
    <property type="match status" value="2"/>
</dbReference>
<feature type="compositionally biased region" description="Gly residues" evidence="4">
    <location>
        <begin position="709"/>
        <end position="721"/>
    </location>
</feature>
<sequence length="1058" mass="113766">MSKNLMLHRLQALAEAQKLRWPPVSCSEHELTFERAGNRRVPLESLSRRRRQRAHLPGSGAAAGPAAGHVRRLQEAEAERAPEGVRRRNCGDGGPVSDAFTSASLGSETAASLKGDVEMEDWSRPPSRSGSRRSPETAEGELRSLNATMATSYRNGPSGDRARPESAPKRSKKSRRGDADEDGMEARMLFIPERNIAARLEDVGGIDAIRGDITDLVVRPLKFPHVYRYLGVQPTKGILLHGPPGSGKSKLAEAIAGELVTACVVAREAGCAFFRVAATELVTGMSGESESRLRDLFDQAKRAAPSIIFIDEIDAVTPKRENSSRELEKRIVAQLGICMDSIAEHFVIVIGATNRQECLDPMIRRNGRFDREISMGIPDTDARFSILRVVYLEKRVNPLVQAVSKGMRLGADVDFEEIAAMTPGFVGADLQAVTREAAACAITRIFAEGGDAMVTDQSELESAFVTQQDFRAAVARVQPSAKREGFATIPDVTWDNVGALAHLRKEMEEHIVFPIMFKSLYRTFGVAVPAGILLYGPPGCGKTLLAKAVASGSKANFISVKGPELLNKYVGESERAVRLIFQRAAVSAPCVVFFDEVDSLCPVRNSEANQTTERVVNQLLTELDGIQNRREVYVLAATNRPDIIDPAMLRPGRLERQMYVPLPDAAGRVDILRKHAAGIPLGADVDFEAISLQTGGGAQVQRRGPGRARPGGGDRGAGEVPGGVRERRPGAAGSARDRRARRRLRRRPGLRRGPGEGDAVGDAAADRLLRAVPEPAVGQNDVTLSVFVYCCQLGAQQRDAALLGQAAPLGLQDGGAAPPGGLEAPQLELRGGVVDGRPAAGARARLLVVAQVAEEPAPVVDAVYLEGAVDHERHGAVAQVPQRARHPVARRRPRLPQPEARHRLHERARGVVQLVVDVAVGDAQPGLAAFQPPAEGKLAPFQQPRERRDHGLVPLLELRRPGPGGVVRVEGPRQPDDLVGALGVEQVGDPRVDGVVVVGVRLGRLHLPHSAGGGEVVGAELHDAVNQCVHDRGVQVDPADQRDVEQVDIPLGSSVVQR</sequence>
<feature type="compositionally biased region" description="Low complexity" evidence="4">
    <location>
        <begin position="57"/>
        <end position="68"/>
    </location>
</feature>
<feature type="domain" description="AAA+ ATPase" evidence="5">
    <location>
        <begin position="234"/>
        <end position="379"/>
    </location>
</feature>
<dbReference type="AlphaFoldDB" id="A0AAV4LRP6"/>
<comment type="similarity">
    <text evidence="1">Belongs to the AAA ATPase family.</text>
</comment>
<comment type="caution">
    <text evidence="6">The sequence shown here is derived from an EMBL/GenBank/DDBJ whole genome shotgun (WGS) entry which is preliminary data.</text>
</comment>
<dbReference type="GO" id="GO:0003723">
    <property type="term" value="F:RNA binding"/>
    <property type="evidence" value="ECO:0007669"/>
    <property type="project" value="TreeGrafter"/>
</dbReference>
<name>A0AAV4LRP6_BABCB</name>